<dbReference type="EMBL" id="CP001940">
    <property type="protein sequence ID" value="ADH87157.1"/>
    <property type="molecule type" value="Genomic_DNA"/>
</dbReference>
<evidence type="ECO:0000313" key="3">
    <source>
        <dbReference type="Proteomes" id="UP000001508"/>
    </source>
</evidence>
<reference evidence="3" key="1">
    <citation type="submission" date="2010-02" db="EMBL/GenBank/DDBJ databases">
        <title>Complete sequence of Desulfurivibrio alkaliphilus AHT2.</title>
        <authorList>
            <consortium name="US DOE Joint Genome Institute"/>
            <person name="Pitluck S."/>
            <person name="Chertkov O."/>
            <person name="Detter J.C."/>
            <person name="Han C."/>
            <person name="Tapia R."/>
            <person name="Larimer F."/>
            <person name="Land M."/>
            <person name="Hauser L."/>
            <person name="Kyrpides N."/>
            <person name="Mikhailova N."/>
            <person name="Sorokin D.Y."/>
            <person name="Muyzer G."/>
            <person name="Woyke T."/>
        </authorList>
    </citation>
    <scope>NUCLEOTIDE SEQUENCE [LARGE SCALE GENOMIC DNA]</scope>
    <source>
        <strain evidence="3">DSM 19089 / UNIQEM U267 / AHT2</strain>
    </source>
</reference>
<dbReference type="FunCoup" id="D6Z0C4">
    <property type="interactions" value="57"/>
</dbReference>
<dbReference type="eggNOG" id="COG5569">
    <property type="taxonomic scope" value="Bacteria"/>
</dbReference>
<accession>D6Z0C4</accession>
<dbReference type="STRING" id="589865.DaAHT2_2493"/>
<dbReference type="AlphaFoldDB" id="D6Z0C4"/>
<keyword evidence="2" id="KW-0472">Membrane</keyword>
<dbReference type="Gene3D" id="2.40.50.320">
    <property type="entry name" value="Copper binding periplasmic protein CusF"/>
    <property type="match status" value="1"/>
</dbReference>
<dbReference type="InParanoid" id="D6Z0C4"/>
<dbReference type="InterPro" id="IPR021647">
    <property type="entry name" value="CusF_Ec"/>
</dbReference>
<dbReference type="OrthoDB" id="9816061at2"/>
<dbReference type="InterPro" id="IPR042230">
    <property type="entry name" value="CusF_sf"/>
</dbReference>
<evidence type="ECO:0000313" key="2">
    <source>
        <dbReference type="EMBL" id="ADH87157.1"/>
    </source>
</evidence>
<keyword evidence="1" id="KW-0732">Signal</keyword>
<dbReference type="Pfam" id="PF11604">
    <property type="entry name" value="CusF_Ec"/>
    <property type="match status" value="1"/>
</dbReference>
<keyword evidence="2" id="KW-0812">Transmembrane</keyword>
<sequence>MKKTIISIIAGASIIFALSAPALAASHGHGGHGKSSGATADQAQVVTANGVVTATDPAGKTITLNHEPIPALNWPAMTMDLDLADPALAKGLQPGDKIVFELKRLSATDYVIIAIHRSN</sequence>
<gene>
    <name evidence="2" type="ordered locus">DaAHT2_2493</name>
</gene>
<evidence type="ECO:0000256" key="1">
    <source>
        <dbReference type="SAM" id="SignalP"/>
    </source>
</evidence>
<dbReference type="Proteomes" id="UP000001508">
    <property type="component" value="Chromosome"/>
</dbReference>
<feature type="chain" id="PRO_5003091197" evidence="1">
    <location>
        <begin position="25"/>
        <end position="119"/>
    </location>
</feature>
<dbReference type="HOGENOM" id="CLU_140852_2_0_7"/>
<feature type="signal peptide" evidence="1">
    <location>
        <begin position="1"/>
        <end position="24"/>
    </location>
</feature>
<proteinExistence type="predicted"/>
<protein>
    <submittedName>
        <fullName evidence="2">Putative cation efflux system transmembrane protein</fullName>
    </submittedName>
</protein>
<name>D6Z0C4_DESAT</name>
<dbReference type="RefSeq" id="WP_013164667.1">
    <property type="nucleotide sequence ID" value="NC_014216.1"/>
</dbReference>
<keyword evidence="3" id="KW-1185">Reference proteome</keyword>
<organism evidence="2 3">
    <name type="scientific">Desulfurivibrio alkaliphilus (strain DSM 19089 / UNIQEM U267 / AHT2)</name>
    <dbReference type="NCBI Taxonomy" id="589865"/>
    <lineage>
        <taxon>Bacteria</taxon>
        <taxon>Pseudomonadati</taxon>
        <taxon>Thermodesulfobacteriota</taxon>
        <taxon>Desulfobulbia</taxon>
        <taxon>Desulfobulbales</taxon>
        <taxon>Desulfobulbaceae</taxon>
        <taxon>Desulfurivibrio</taxon>
    </lineage>
</organism>
<dbReference type="KEGG" id="dak:DaAHT2_2493"/>